<keyword evidence="2" id="KW-0812">Transmembrane</keyword>
<gene>
    <name evidence="4" type="ORF">EDE15_3236</name>
</gene>
<organism evidence="4 5">
    <name type="scientific">Edaphobacter aggregans</name>
    <dbReference type="NCBI Taxonomy" id="570835"/>
    <lineage>
        <taxon>Bacteria</taxon>
        <taxon>Pseudomonadati</taxon>
        <taxon>Acidobacteriota</taxon>
        <taxon>Terriglobia</taxon>
        <taxon>Terriglobales</taxon>
        <taxon>Acidobacteriaceae</taxon>
        <taxon>Edaphobacter</taxon>
    </lineage>
</organism>
<feature type="domain" description="T6SS Phospholipase effector Tle1-like catalytic" evidence="3">
    <location>
        <begin position="57"/>
        <end position="330"/>
    </location>
</feature>
<reference evidence="4 5" key="1">
    <citation type="submission" date="2018-12" db="EMBL/GenBank/DDBJ databases">
        <title>Sequencing of bacterial isolates from soil warming experiment in Harvard Forest, Massachusetts, USA.</title>
        <authorList>
            <person name="Deangelis K."/>
        </authorList>
    </citation>
    <scope>NUCLEOTIDE SEQUENCE [LARGE SCALE GENOMIC DNA]</scope>
    <source>
        <strain evidence="4 5">EB153</strain>
    </source>
</reference>
<evidence type="ECO:0000256" key="2">
    <source>
        <dbReference type="SAM" id="Phobius"/>
    </source>
</evidence>
<dbReference type="PANTHER" id="PTHR33840">
    <property type="match status" value="1"/>
</dbReference>
<protein>
    <submittedName>
        <fullName evidence="4">Uncharacterized protein (DUF2235 family)</fullName>
    </submittedName>
</protein>
<dbReference type="PANTHER" id="PTHR33840:SF1">
    <property type="entry name" value="TLE1 PHOSPHOLIPASE DOMAIN-CONTAINING PROTEIN"/>
    <property type="match status" value="1"/>
</dbReference>
<accession>A0A428MLA5</accession>
<feature type="region of interest" description="Disordered" evidence="1">
    <location>
        <begin position="641"/>
        <end position="673"/>
    </location>
</feature>
<sequence>MTSDTRRFLCLKLIPNRCRENHPSRRQPTSRRAVWKRYRSPTRCSQRNANRRASSYVCDGTGNEFAAKDSLDGNSNVVKLYTALRLDNQQVAYYHPGVGTLGDPSKKGLARKWSVVTGLAFGSGFEDNVLDAYRYLMQHYADGDRVYIFGFSRGAYTARALAGLLHGYGLLCRGNEGHIPYAWRMYTQKIETQKELNAHTISTDTTFRDTFSHKNFSIHFIGLWDTVSSVGWITTPLRLLDVAENPIIQRGRHAVSIDERRCFFRDNLYGKPVAVDIPVGLRGTPEGDAIPKIQDVLQVWFSGVHSDVGGSYPQLQSGLSNITLEWMIKETEDAGAHFDKERERMVLGTPGPGEPTPATAALASMYEKPKSHMLHRSLHTIWWLLELFPHRYYDKDDASVKKRISLGAYRKIPTGSLVHTSVRERLAAQACYRPRNIASEDLMDPPSSHDAYLRFEPKKCREYSMRKNPFVVFVVAALEFGFALYALSWLIALAHWHVPVREILTSVWKSRSAMKGFVVSHWLSKMGQAAVFVWIMFISAAVVLIGEIDYVCADPGVAMPQASRLRHPSALSSILVLIFLYFSPDTRCLAVQTCLLSGDIASHNRPEKLTSVMTGPHEYGVTAEQFFIPGKQRRSEVPAFSLSHAKGSNRAMPVATPPDDTDRADSALRPRTA</sequence>
<evidence type="ECO:0000313" key="5">
    <source>
        <dbReference type="Proteomes" id="UP000269669"/>
    </source>
</evidence>
<name>A0A428MLA5_9BACT</name>
<comment type="caution">
    <text evidence="4">The sequence shown here is derived from an EMBL/GenBank/DDBJ whole genome shotgun (WGS) entry which is preliminary data.</text>
</comment>
<keyword evidence="2" id="KW-1133">Transmembrane helix</keyword>
<feature type="transmembrane region" description="Helical" evidence="2">
    <location>
        <begin position="565"/>
        <end position="582"/>
    </location>
</feature>
<keyword evidence="2" id="KW-0472">Membrane</keyword>
<feature type="transmembrane region" description="Helical" evidence="2">
    <location>
        <begin position="470"/>
        <end position="492"/>
    </location>
</feature>
<dbReference type="InterPro" id="IPR029058">
    <property type="entry name" value="AB_hydrolase_fold"/>
</dbReference>
<feature type="transmembrane region" description="Helical" evidence="2">
    <location>
        <begin position="531"/>
        <end position="553"/>
    </location>
</feature>
<dbReference type="InterPro" id="IPR018712">
    <property type="entry name" value="Tle1-like_cat"/>
</dbReference>
<keyword evidence="5" id="KW-1185">Reference proteome</keyword>
<evidence type="ECO:0000259" key="3">
    <source>
        <dbReference type="Pfam" id="PF09994"/>
    </source>
</evidence>
<dbReference type="Pfam" id="PF09994">
    <property type="entry name" value="T6SS_Tle1-like_cat"/>
    <property type="match status" value="1"/>
</dbReference>
<dbReference type="Proteomes" id="UP000269669">
    <property type="component" value="Unassembled WGS sequence"/>
</dbReference>
<dbReference type="SUPFAM" id="SSF53474">
    <property type="entry name" value="alpha/beta-Hydrolases"/>
    <property type="match status" value="1"/>
</dbReference>
<dbReference type="OrthoDB" id="4378831at2"/>
<evidence type="ECO:0000313" key="4">
    <source>
        <dbReference type="EMBL" id="RSL17698.1"/>
    </source>
</evidence>
<proteinExistence type="predicted"/>
<evidence type="ECO:0000256" key="1">
    <source>
        <dbReference type="SAM" id="MobiDB-lite"/>
    </source>
</evidence>
<dbReference type="RefSeq" id="WP_125486152.1">
    <property type="nucleotide sequence ID" value="NZ_RSDW01000001.1"/>
</dbReference>
<feature type="compositionally biased region" description="Basic and acidic residues" evidence="1">
    <location>
        <begin position="660"/>
        <end position="673"/>
    </location>
</feature>
<dbReference type="AlphaFoldDB" id="A0A428MLA5"/>
<dbReference type="EMBL" id="RSDW01000001">
    <property type="protein sequence ID" value="RSL17698.1"/>
    <property type="molecule type" value="Genomic_DNA"/>
</dbReference>